<dbReference type="STRING" id="1122934.SAMN02745691_00248"/>
<keyword evidence="2" id="KW-1185">Reference proteome</keyword>
<gene>
    <name evidence="1" type="ORF">SAMN02745691_00248</name>
</gene>
<reference evidence="1 2" key="1">
    <citation type="submission" date="2016-11" db="EMBL/GenBank/DDBJ databases">
        <authorList>
            <person name="Jaros S."/>
            <person name="Januszkiewicz K."/>
            <person name="Wedrychowicz H."/>
        </authorList>
    </citation>
    <scope>NUCLEOTIDE SEQUENCE [LARGE SCALE GENOMIC DNA]</scope>
    <source>
        <strain evidence="1 2">DSM 15970</strain>
    </source>
</reference>
<dbReference type="RefSeq" id="WP_073992551.1">
    <property type="nucleotide sequence ID" value="NZ_FQYT01000003.1"/>
</dbReference>
<organism evidence="1 2">
    <name type="scientific">Parasporobacterium paucivorans DSM 15970</name>
    <dbReference type="NCBI Taxonomy" id="1122934"/>
    <lineage>
        <taxon>Bacteria</taxon>
        <taxon>Bacillati</taxon>
        <taxon>Bacillota</taxon>
        <taxon>Clostridia</taxon>
        <taxon>Lachnospirales</taxon>
        <taxon>Lachnospiraceae</taxon>
        <taxon>Parasporobacterium</taxon>
    </lineage>
</organism>
<dbReference type="AlphaFoldDB" id="A0A1M6B366"/>
<dbReference type="EMBL" id="FQYT01000003">
    <property type="protein sequence ID" value="SHI43189.1"/>
    <property type="molecule type" value="Genomic_DNA"/>
</dbReference>
<evidence type="ECO:0000313" key="1">
    <source>
        <dbReference type="EMBL" id="SHI43189.1"/>
    </source>
</evidence>
<protein>
    <submittedName>
        <fullName evidence="1">Uncharacterized protein</fullName>
    </submittedName>
</protein>
<sequence length="85" mass="10146">MDIKLDIIKQHNNYMVVRIGGAYHQHAHLSTYKGCQTLLRCIRDNKMPYSSYLMGSCRRLLSDTEYGQLRERKQMYYNSQKGIRR</sequence>
<evidence type="ECO:0000313" key="2">
    <source>
        <dbReference type="Proteomes" id="UP000184342"/>
    </source>
</evidence>
<accession>A0A1M6B366</accession>
<name>A0A1M6B366_9FIRM</name>
<proteinExistence type="predicted"/>
<dbReference type="OrthoDB" id="1697360at2"/>
<dbReference type="Proteomes" id="UP000184342">
    <property type="component" value="Unassembled WGS sequence"/>
</dbReference>